<evidence type="ECO:0000313" key="3">
    <source>
        <dbReference type="EMBL" id="GEP59487.1"/>
    </source>
</evidence>
<sequence length="259" mass="27357">MISTPKIDRARRNTLKAASLILGTVLATGALHSVASAAPGGNGNGNGNGGTNGNGGNGNGNNQGGSCFARGTLIRTRDGYRPIETLAAGDEVAVRFGGFAPIKALVSHTLNSVSGKWDGDQSNLPVLVRRGALGENSPSADLCVTAWHAVYVDGFLMQAGDLVNGTSIVFEAAGDRNTLDFFNIELDSHDILDVQSAFCESLYRAETERCAPLLRFTGGRSQLRSRLRSVASVVVDRRQPIDIIRDKLEERAQSFALAA</sequence>
<dbReference type="SUPFAM" id="SSF51294">
    <property type="entry name" value="Hedgehog/intein (Hint) domain"/>
    <property type="match status" value="1"/>
</dbReference>
<dbReference type="Gene3D" id="2.170.16.10">
    <property type="entry name" value="Hedgehog/Intein (Hint) domain"/>
    <property type="match status" value="1"/>
</dbReference>
<dbReference type="RefSeq" id="WP_170303533.1">
    <property type="nucleotide sequence ID" value="NZ_BKAJ01000132.1"/>
</dbReference>
<name>A0A512NKK7_9HYPH</name>
<keyword evidence="1" id="KW-0732">Signal</keyword>
<gene>
    <name evidence="3" type="ORF">RSO01_66530</name>
</gene>
<dbReference type="AlphaFoldDB" id="A0A512NKK7"/>
<feature type="chain" id="PRO_5022101979" description="Hedgehog/Intein (Hint) domain-containing protein" evidence="1">
    <location>
        <begin position="38"/>
        <end position="259"/>
    </location>
</feature>
<organism evidence="3 4">
    <name type="scientific">Reyranella soli</name>
    <dbReference type="NCBI Taxonomy" id="1230389"/>
    <lineage>
        <taxon>Bacteria</taxon>
        <taxon>Pseudomonadati</taxon>
        <taxon>Pseudomonadota</taxon>
        <taxon>Alphaproteobacteria</taxon>
        <taxon>Hyphomicrobiales</taxon>
        <taxon>Reyranellaceae</taxon>
        <taxon>Reyranella</taxon>
    </lineage>
</organism>
<comment type="caution">
    <text evidence="3">The sequence shown here is derived from an EMBL/GenBank/DDBJ whole genome shotgun (WGS) entry which is preliminary data.</text>
</comment>
<dbReference type="InterPro" id="IPR028992">
    <property type="entry name" value="Hedgehog/Intein_dom"/>
</dbReference>
<feature type="signal peptide" evidence="1">
    <location>
        <begin position="1"/>
        <end position="37"/>
    </location>
</feature>
<dbReference type="InterPro" id="IPR036844">
    <property type="entry name" value="Hint_dom_sf"/>
</dbReference>
<dbReference type="Pfam" id="PF13403">
    <property type="entry name" value="Hint_2"/>
    <property type="match status" value="1"/>
</dbReference>
<dbReference type="PROSITE" id="PS51318">
    <property type="entry name" value="TAT"/>
    <property type="match status" value="1"/>
</dbReference>
<evidence type="ECO:0000313" key="4">
    <source>
        <dbReference type="Proteomes" id="UP000321058"/>
    </source>
</evidence>
<feature type="domain" description="Hedgehog/Intein (Hint)" evidence="2">
    <location>
        <begin position="67"/>
        <end position="204"/>
    </location>
</feature>
<protein>
    <recommendedName>
        <fullName evidence="2">Hedgehog/Intein (Hint) domain-containing protein</fullName>
    </recommendedName>
</protein>
<keyword evidence="4" id="KW-1185">Reference proteome</keyword>
<reference evidence="3 4" key="1">
    <citation type="submission" date="2019-07" db="EMBL/GenBank/DDBJ databases">
        <title>Whole genome shotgun sequence of Reyranella soli NBRC 108950.</title>
        <authorList>
            <person name="Hosoyama A."/>
            <person name="Uohara A."/>
            <person name="Ohji S."/>
            <person name="Ichikawa N."/>
        </authorList>
    </citation>
    <scope>NUCLEOTIDE SEQUENCE [LARGE SCALE GENOMIC DNA]</scope>
    <source>
        <strain evidence="3 4">NBRC 108950</strain>
    </source>
</reference>
<dbReference type="EMBL" id="BKAJ01000132">
    <property type="protein sequence ID" value="GEP59487.1"/>
    <property type="molecule type" value="Genomic_DNA"/>
</dbReference>
<dbReference type="Proteomes" id="UP000321058">
    <property type="component" value="Unassembled WGS sequence"/>
</dbReference>
<dbReference type="InterPro" id="IPR006311">
    <property type="entry name" value="TAT_signal"/>
</dbReference>
<evidence type="ECO:0000256" key="1">
    <source>
        <dbReference type="SAM" id="SignalP"/>
    </source>
</evidence>
<accession>A0A512NKK7</accession>
<evidence type="ECO:0000259" key="2">
    <source>
        <dbReference type="Pfam" id="PF13403"/>
    </source>
</evidence>
<proteinExistence type="predicted"/>